<dbReference type="AlphaFoldDB" id="A0A1S1HBL0"/>
<dbReference type="GO" id="GO:0019134">
    <property type="term" value="F:glucosamine-1-phosphate N-acetyltransferase activity"/>
    <property type="evidence" value="ECO:0007669"/>
    <property type="project" value="UniProtKB-EC"/>
</dbReference>
<reference evidence="3 4" key="1">
    <citation type="submission" date="2016-09" db="EMBL/GenBank/DDBJ databases">
        <title>Metabolic pathway, cell adaptation mechanisms and a novel monoxygenase revealed through proteogenomic-transcription analysis of a Sphingomonas haloaromaticamans strain degrading the fungicide ortho-phenylphenol.</title>
        <authorList>
            <person name="Perruchon C."/>
            <person name="Papadopoulou E.S."/>
            <person name="Rousidou C."/>
            <person name="Vasileiadis S."/>
            <person name="Tanou G."/>
            <person name="Amoutzias G."/>
            <person name="Molassiotis A."/>
            <person name="Karpouzas D.G."/>
        </authorList>
    </citation>
    <scope>NUCLEOTIDE SEQUENCE [LARGE SCALE GENOMIC DNA]</scope>
    <source>
        <strain evidence="3 4">P3</strain>
    </source>
</reference>
<sequence>MSVRAAKAGAILLAAGSSRRMGANKLTADLDGRPLILHVAEAIRAAGLPPPIVVTGHDAPAIEQALAGRDCRFVHAADHAEGLSRSLAAGIAAVPDDWGAAMICLGDMPSIPAAVLRSLADEAGRERVIVPVHGGRRGNPVIWGRSYFPRLMAIRGDKGARGLIDALGDAVTFMACDTPAVLIDADTPDALAALRANFAKASSSDRRP</sequence>
<keyword evidence="1" id="KW-0460">Magnesium</keyword>
<evidence type="ECO:0000259" key="2">
    <source>
        <dbReference type="Pfam" id="PF12804"/>
    </source>
</evidence>
<dbReference type="CDD" id="cd04182">
    <property type="entry name" value="GT_2_like_f"/>
    <property type="match status" value="1"/>
</dbReference>
<dbReference type="PANTHER" id="PTHR43777">
    <property type="entry name" value="MOLYBDENUM COFACTOR CYTIDYLYLTRANSFERASE"/>
    <property type="match status" value="1"/>
</dbReference>
<dbReference type="GO" id="GO:0016779">
    <property type="term" value="F:nucleotidyltransferase activity"/>
    <property type="evidence" value="ECO:0007669"/>
    <property type="project" value="UniProtKB-ARBA"/>
</dbReference>
<dbReference type="Gene3D" id="3.90.550.10">
    <property type="entry name" value="Spore Coat Polysaccharide Biosynthesis Protein SpsA, Chain A"/>
    <property type="match status" value="1"/>
</dbReference>
<keyword evidence="3" id="KW-0012">Acyltransferase</keyword>
<evidence type="ECO:0000313" key="4">
    <source>
        <dbReference type="Proteomes" id="UP000179467"/>
    </source>
</evidence>
<gene>
    <name evidence="3" type="primary">glmU_1</name>
    <name evidence="3" type="ORF">BHE75_01471</name>
</gene>
<comment type="caution">
    <text evidence="3">The sequence shown here is derived from an EMBL/GenBank/DDBJ whole genome shotgun (WGS) entry which is preliminary data.</text>
</comment>
<proteinExistence type="predicted"/>
<dbReference type="Proteomes" id="UP000179467">
    <property type="component" value="Unassembled WGS sequence"/>
</dbReference>
<dbReference type="InterPro" id="IPR025877">
    <property type="entry name" value="MobA-like_NTP_Trfase"/>
</dbReference>
<organism evidence="3 4">
    <name type="scientific">Edaphosphingomonas haloaromaticamans</name>
    <dbReference type="NCBI Taxonomy" id="653954"/>
    <lineage>
        <taxon>Bacteria</taxon>
        <taxon>Pseudomonadati</taxon>
        <taxon>Pseudomonadota</taxon>
        <taxon>Alphaproteobacteria</taxon>
        <taxon>Sphingomonadales</taxon>
        <taxon>Rhizorhabdaceae</taxon>
        <taxon>Edaphosphingomonas</taxon>
    </lineage>
</organism>
<evidence type="ECO:0000256" key="1">
    <source>
        <dbReference type="ARBA" id="ARBA00022842"/>
    </source>
</evidence>
<accession>A0A1S1HBL0</accession>
<dbReference type="OrthoDB" id="9779263at2"/>
<dbReference type="RefSeq" id="WP_070933454.1">
    <property type="nucleotide sequence ID" value="NZ_MIPT01000001.1"/>
</dbReference>
<dbReference type="SUPFAM" id="SSF53448">
    <property type="entry name" value="Nucleotide-diphospho-sugar transferases"/>
    <property type="match status" value="1"/>
</dbReference>
<dbReference type="EMBL" id="MIPT01000001">
    <property type="protein sequence ID" value="OHT19485.1"/>
    <property type="molecule type" value="Genomic_DNA"/>
</dbReference>
<dbReference type="InterPro" id="IPR029044">
    <property type="entry name" value="Nucleotide-diphossugar_trans"/>
</dbReference>
<dbReference type="EC" id="2.3.1.157" evidence="3"/>
<dbReference type="PANTHER" id="PTHR43777:SF1">
    <property type="entry name" value="MOLYBDENUM COFACTOR CYTIDYLYLTRANSFERASE"/>
    <property type="match status" value="1"/>
</dbReference>
<keyword evidence="3" id="KW-0808">Transferase</keyword>
<protein>
    <submittedName>
        <fullName evidence="3">Bifunctional protein GlmU</fullName>
        <ecNumber evidence="3">2.3.1.157</ecNumber>
    </submittedName>
</protein>
<dbReference type="Pfam" id="PF12804">
    <property type="entry name" value="NTP_transf_3"/>
    <property type="match status" value="1"/>
</dbReference>
<feature type="domain" description="MobA-like NTP transferase" evidence="2">
    <location>
        <begin position="10"/>
        <end position="167"/>
    </location>
</feature>
<keyword evidence="4" id="KW-1185">Reference proteome</keyword>
<name>A0A1S1HBL0_9SPHN</name>
<evidence type="ECO:0000313" key="3">
    <source>
        <dbReference type="EMBL" id="OHT19485.1"/>
    </source>
</evidence>